<feature type="transmembrane region" description="Helical" evidence="8">
    <location>
        <begin position="187"/>
        <end position="209"/>
    </location>
</feature>
<organism evidence="10 11">
    <name type="scientific">Imperialibacter roseus</name>
    <dbReference type="NCBI Taxonomy" id="1324217"/>
    <lineage>
        <taxon>Bacteria</taxon>
        <taxon>Pseudomonadati</taxon>
        <taxon>Bacteroidota</taxon>
        <taxon>Cytophagia</taxon>
        <taxon>Cytophagales</taxon>
        <taxon>Flammeovirgaceae</taxon>
        <taxon>Imperialibacter</taxon>
    </lineage>
</organism>
<gene>
    <name evidence="10" type="ORF">RT717_20660</name>
</gene>
<feature type="transmembrane region" description="Helical" evidence="8">
    <location>
        <begin position="94"/>
        <end position="117"/>
    </location>
</feature>
<feature type="transmembrane region" description="Helical" evidence="8">
    <location>
        <begin position="221"/>
        <end position="238"/>
    </location>
</feature>
<evidence type="ECO:0000313" key="10">
    <source>
        <dbReference type="EMBL" id="WOK05489.1"/>
    </source>
</evidence>
<dbReference type="EMBL" id="CP136051">
    <property type="protein sequence ID" value="WOK05489.1"/>
    <property type="molecule type" value="Genomic_DNA"/>
</dbReference>
<keyword evidence="2" id="KW-0813">Transport</keyword>
<dbReference type="SUPFAM" id="SSF52402">
    <property type="entry name" value="Adenine nucleotide alpha hydrolases-like"/>
    <property type="match status" value="1"/>
</dbReference>
<dbReference type="RefSeq" id="WP_317488250.1">
    <property type="nucleotide sequence ID" value="NZ_CP136051.1"/>
</dbReference>
<feature type="transmembrane region" description="Helical" evidence="8">
    <location>
        <begin position="14"/>
        <end position="31"/>
    </location>
</feature>
<evidence type="ECO:0000256" key="3">
    <source>
        <dbReference type="ARBA" id="ARBA00022449"/>
    </source>
</evidence>
<keyword evidence="6" id="KW-0406">Ion transport</keyword>
<dbReference type="Gene3D" id="1.20.1530.20">
    <property type="match status" value="1"/>
</dbReference>
<evidence type="ECO:0000256" key="2">
    <source>
        <dbReference type="ARBA" id="ARBA00022448"/>
    </source>
</evidence>
<keyword evidence="4 8" id="KW-0812">Transmembrane</keyword>
<sequence>MIIAELLPSGYNPVLVFTIVLLIILLAPMVMEKLRMPGIIGMILAGVIFGPYGLDVLENNAAFRLFGTVGLLYLMFVAGLEMDMNQFRQSRMKSLTFGLLTFTIPLAIGFPVCYYLLEYNFLGSLLIASMFSTHTLISYPIVQKLGITKNEAVIIAIGGTIITDVMVLVLLAVISATSNGESDLITWVKFVGSFGASSLVVLAGFPALARWFLRRIEGEKVSHYIFVLALVFVAALLFELSGVEPIIGAFLAGLSLNRLIPKASPLMSRIDFMGNALFIPFFLISVGLLINIPAITSSMETVTLAVTLTLVALLGKWIASLFTQKILGLQKDQRNLVFGLSSSHAAATIAVILVGFRLGIVGENVLDATILLIFITCLLASLVTARAGKKIAIKNLPGATSAAPLTERILVPISNPATIEYLIDFAMMIKTPTSIEPVVPFAVVRDNEEAHTNLENSRKILDRAAKHASASNSLVNLVTRIDVNASSAISRASRELGITDIVIGWHSKQKTADKIFGTTLDRLLKQTGQTLFVCRLVTPLNAYKRLKLFIPENAELEKGFEDIMLKIIRMTKHTEASLLISGSHACKASIESLLQKNKMKVLMHWNVPEGRLDTQSFFQLITPQDMVVLIGAREGSISYEKEFDSLPEMITTQFSLTNIIIVYPAQ</sequence>
<evidence type="ECO:0000256" key="5">
    <source>
        <dbReference type="ARBA" id="ARBA00022989"/>
    </source>
</evidence>
<keyword evidence="3" id="KW-0050">Antiport</keyword>
<feature type="transmembrane region" description="Helical" evidence="8">
    <location>
        <begin position="302"/>
        <end position="323"/>
    </location>
</feature>
<evidence type="ECO:0000313" key="11">
    <source>
        <dbReference type="Proteomes" id="UP001302349"/>
    </source>
</evidence>
<feature type="transmembrane region" description="Helical" evidence="8">
    <location>
        <begin position="38"/>
        <end position="55"/>
    </location>
</feature>
<feature type="transmembrane region" description="Helical" evidence="8">
    <location>
        <begin position="335"/>
        <end position="356"/>
    </location>
</feature>
<dbReference type="Gene3D" id="3.40.50.620">
    <property type="entry name" value="HUPs"/>
    <property type="match status" value="1"/>
</dbReference>
<accession>A0ABZ0IMU9</accession>
<dbReference type="Pfam" id="PF00999">
    <property type="entry name" value="Na_H_Exchanger"/>
    <property type="match status" value="1"/>
</dbReference>
<evidence type="ECO:0000256" key="7">
    <source>
        <dbReference type="ARBA" id="ARBA00023136"/>
    </source>
</evidence>
<dbReference type="Proteomes" id="UP001302349">
    <property type="component" value="Chromosome"/>
</dbReference>
<evidence type="ECO:0000256" key="8">
    <source>
        <dbReference type="SAM" id="Phobius"/>
    </source>
</evidence>
<evidence type="ECO:0000256" key="4">
    <source>
        <dbReference type="ARBA" id="ARBA00022692"/>
    </source>
</evidence>
<dbReference type="InterPro" id="IPR038770">
    <property type="entry name" value="Na+/solute_symporter_sf"/>
</dbReference>
<feature type="transmembrane region" description="Helical" evidence="8">
    <location>
        <begin position="368"/>
        <end position="385"/>
    </location>
</feature>
<comment type="subcellular location">
    <subcellularLocation>
        <location evidence="1">Membrane</location>
        <topology evidence="1">Multi-pass membrane protein</topology>
    </subcellularLocation>
</comment>
<keyword evidence="7 8" id="KW-0472">Membrane</keyword>
<proteinExistence type="predicted"/>
<protein>
    <submittedName>
        <fullName evidence="10">Cation:proton antiporter</fullName>
    </submittedName>
</protein>
<keyword evidence="11" id="KW-1185">Reference proteome</keyword>
<evidence type="ECO:0000259" key="9">
    <source>
        <dbReference type="Pfam" id="PF00999"/>
    </source>
</evidence>
<dbReference type="PANTHER" id="PTHR43562">
    <property type="entry name" value="NAPA-TYPE SODIUM/HYDROGEN ANTIPORTER"/>
    <property type="match status" value="1"/>
</dbReference>
<feature type="transmembrane region" description="Helical" evidence="8">
    <location>
        <begin position="154"/>
        <end position="175"/>
    </location>
</feature>
<dbReference type="InterPro" id="IPR006153">
    <property type="entry name" value="Cation/H_exchanger_TM"/>
</dbReference>
<feature type="transmembrane region" description="Helical" evidence="8">
    <location>
        <begin position="61"/>
        <end position="82"/>
    </location>
</feature>
<dbReference type="PANTHER" id="PTHR43562:SF4">
    <property type="entry name" value="NA(+)_H(+) ANTIPORTER NHAS5"/>
    <property type="match status" value="1"/>
</dbReference>
<feature type="domain" description="Cation/H+ exchanger transmembrane" evidence="9">
    <location>
        <begin position="22"/>
        <end position="386"/>
    </location>
</feature>
<dbReference type="InterPro" id="IPR014729">
    <property type="entry name" value="Rossmann-like_a/b/a_fold"/>
</dbReference>
<feature type="transmembrane region" description="Helical" evidence="8">
    <location>
        <begin position="272"/>
        <end position="296"/>
    </location>
</feature>
<evidence type="ECO:0000256" key="6">
    <source>
        <dbReference type="ARBA" id="ARBA00023065"/>
    </source>
</evidence>
<name>A0ABZ0IMU9_9BACT</name>
<reference evidence="10 11" key="1">
    <citation type="journal article" date="2023" name="Microbiol. Resour. Announc.">
        <title>Complete Genome Sequence of Imperialibacter roseus strain P4T.</title>
        <authorList>
            <person name="Tizabi D.R."/>
            <person name="Bachvaroff T."/>
            <person name="Hill R.T."/>
        </authorList>
    </citation>
    <scope>NUCLEOTIDE SEQUENCE [LARGE SCALE GENOMIC DNA]</scope>
    <source>
        <strain evidence="10 11">P4T</strain>
    </source>
</reference>
<feature type="transmembrane region" description="Helical" evidence="8">
    <location>
        <begin position="123"/>
        <end position="142"/>
    </location>
</feature>
<keyword evidence="5 8" id="KW-1133">Transmembrane helix</keyword>
<evidence type="ECO:0000256" key="1">
    <source>
        <dbReference type="ARBA" id="ARBA00004141"/>
    </source>
</evidence>